<gene>
    <name evidence="2" type="ORF">OG327_23195</name>
</gene>
<sequence length="377" mass="39853">MNPDLSPRPRPAGGEEHPLLLPFAERELPAGRHQFHKERLMAQIHEDLRAADVATPATTPSAPARVTGARNPFLRRTVFVPAAVFALAGALAVGFLSYVDRGAADGPGSTVATGPALTTRIGTADPKGAPQLLDRISLASASASASGPAVRADQFIYIGSKTANTYVKTDGDKSTLVSEQLHMRHQWNSPDGTKGWLIEPGNTGPEGVTLAGPDELGNTPTPHLNAPTHNYLATLPTDPDALLRRIYQETAGKGNGPDQEAFTTIGDLLHASHPSAELTAALYQAAAKIPGVVTVDDAVDAAGRSGIAVARLDEPSGRREEWIFDRQTLTFLGERSVQVQGESGEKGLIKPGTVVFTSAVMTRTVVDRIKELPPTAR</sequence>
<evidence type="ECO:0000313" key="2">
    <source>
        <dbReference type="EMBL" id="WTU76000.1"/>
    </source>
</evidence>
<protein>
    <submittedName>
        <fullName evidence="2">CU044_5270 family protein</fullName>
    </submittedName>
</protein>
<dbReference type="InterPro" id="IPR047789">
    <property type="entry name" value="CU044_5270-like"/>
</dbReference>
<proteinExistence type="predicted"/>
<evidence type="ECO:0000256" key="1">
    <source>
        <dbReference type="SAM" id="Phobius"/>
    </source>
</evidence>
<dbReference type="NCBIfam" id="NF038083">
    <property type="entry name" value="CU044_5270_fam"/>
    <property type="match status" value="1"/>
</dbReference>
<feature type="transmembrane region" description="Helical" evidence="1">
    <location>
        <begin position="78"/>
        <end position="99"/>
    </location>
</feature>
<keyword evidence="1" id="KW-1133">Transmembrane helix</keyword>
<dbReference type="EMBL" id="CP108264">
    <property type="protein sequence ID" value="WTU76000.1"/>
    <property type="molecule type" value="Genomic_DNA"/>
</dbReference>
<name>A0AAU2JTJ2_9ACTN</name>
<dbReference type="AlphaFoldDB" id="A0AAU2JTJ2"/>
<reference evidence="2" key="1">
    <citation type="submission" date="2022-10" db="EMBL/GenBank/DDBJ databases">
        <title>The complete genomes of actinobacterial strains from the NBC collection.</title>
        <authorList>
            <person name="Joergensen T.S."/>
            <person name="Alvarez Arevalo M."/>
            <person name="Sterndorff E.B."/>
            <person name="Faurdal D."/>
            <person name="Vuksanovic O."/>
            <person name="Mourched A.-S."/>
            <person name="Charusanti P."/>
            <person name="Shaw S."/>
            <person name="Blin K."/>
            <person name="Weber T."/>
        </authorList>
    </citation>
    <scope>NUCLEOTIDE SEQUENCE</scope>
    <source>
        <strain evidence="2">NBC_00049</strain>
    </source>
</reference>
<organism evidence="2">
    <name type="scientific">Streptomyces sp. NBC_00049</name>
    <dbReference type="NCBI Taxonomy" id="2903617"/>
    <lineage>
        <taxon>Bacteria</taxon>
        <taxon>Bacillati</taxon>
        <taxon>Actinomycetota</taxon>
        <taxon>Actinomycetes</taxon>
        <taxon>Kitasatosporales</taxon>
        <taxon>Streptomycetaceae</taxon>
        <taxon>Streptomyces</taxon>
    </lineage>
</organism>
<keyword evidence="1" id="KW-0472">Membrane</keyword>
<accession>A0AAU2JTJ2</accession>
<keyword evidence="1" id="KW-0812">Transmembrane</keyword>